<dbReference type="PANTHER" id="PTHR43024:SF1">
    <property type="entry name" value="UDP-N-ACETYLMURAMOYL-TRIPEPTIDE--D-ALANYL-D-ALANINE LIGASE"/>
    <property type="match status" value="1"/>
</dbReference>
<keyword evidence="6 10" id="KW-0133">Cell shape</keyword>
<dbReference type="GO" id="GO:0009252">
    <property type="term" value="P:peptidoglycan biosynthetic process"/>
    <property type="evidence" value="ECO:0007669"/>
    <property type="project" value="UniProtKB-UniRule"/>
</dbReference>
<dbReference type="Gene3D" id="3.40.1190.10">
    <property type="entry name" value="Mur-like, catalytic domain"/>
    <property type="match status" value="1"/>
</dbReference>
<protein>
    <recommendedName>
        <fullName evidence="10 11">UDP-N-acetylmuramoyl-tripeptide--D-alanyl-D-alanine ligase</fullName>
        <ecNumber evidence="10 11">6.3.2.10</ecNumber>
    </recommendedName>
    <alternativeName>
        <fullName evidence="10">D-alanyl-D-alanine-adding enzyme</fullName>
    </alternativeName>
</protein>
<dbReference type="EMBL" id="SLWB01000004">
    <property type="protein sequence ID" value="TCN70084.1"/>
    <property type="molecule type" value="Genomic_DNA"/>
</dbReference>
<dbReference type="GO" id="GO:0071555">
    <property type="term" value="P:cell wall organization"/>
    <property type="evidence" value="ECO:0007669"/>
    <property type="project" value="UniProtKB-KW"/>
</dbReference>
<keyword evidence="2 10" id="KW-0436">Ligase</keyword>
<dbReference type="InterPro" id="IPR005863">
    <property type="entry name" value="UDP-N-AcMur_synth"/>
</dbReference>
<feature type="domain" description="Mur ligase N-terminal catalytic" evidence="12">
    <location>
        <begin position="17"/>
        <end position="68"/>
    </location>
</feature>
<evidence type="ECO:0000256" key="10">
    <source>
        <dbReference type="HAMAP-Rule" id="MF_02019"/>
    </source>
</evidence>
<feature type="domain" description="Mur ligase C-terminal" evidence="13">
    <location>
        <begin position="306"/>
        <end position="422"/>
    </location>
</feature>
<dbReference type="Proteomes" id="UP000294830">
    <property type="component" value="Unassembled WGS sequence"/>
</dbReference>
<dbReference type="GO" id="GO:0005524">
    <property type="term" value="F:ATP binding"/>
    <property type="evidence" value="ECO:0007669"/>
    <property type="project" value="UniProtKB-UniRule"/>
</dbReference>
<dbReference type="GO" id="GO:0047480">
    <property type="term" value="F:UDP-N-acetylmuramoyl-tripeptide-D-alanyl-D-alanine ligase activity"/>
    <property type="evidence" value="ECO:0007669"/>
    <property type="project" value="UniProtKB-UniRule"/>
</dbReference>
<keyword evidence="1 10" id="KW-0963">Cytoplasm</keyword>
<dbReference type="GO" id="GO:0051301">
    <property type="term" value="P:cell division"/>
    <property type="evidence" value="ECO:0007669"/>
    <property type="project" value="UniProtKB-KW"/>
</dbReference>
<comment type="caution">
    <text evidence="15">The sequence shown here is derived from an EMBL/GenBank/DDBJ whole genome shotgun (WGS) entry which is preliminary data.</text>
</comment>
<evidence type="ECO:0000256" key="9">
    <source>
        <dbReference type="ARBA" id="ARBA00023316"/>
    </source>
</evidence>
<dbReference type="Pfam" id="PF08245">
    <property type="entry name" value="Mur_ligase_M"/>
    <property type="match status" value="1"/>
</dbReference>
<evidence type="ECO:0000259" key="14">
    <source>
        <dbReference type="Pfam" id="PF08245"/>
    </source>
</evidence>
<dbReference type="GO" id="GO:0005737">
    <property type="term" value="C:cytoplasm"/>
    <property type="evidence" value="ECO:0007669"/>
    <property type="project" value="UniProtKB-SubCell"/>
</dbReference>
<evidence type="ECO:0000256" key="8">
    <source>
        <dbReference type="ARBA" id="ARBA00023306"/>
    </source>
</evidence>
<gene>
    <name evidence="10" type="primary">murF</name>
    <name evidence="15" type="ORF">CLV25_10435</name>
</gene>
<comment type="pathway">
    <text evidence="10 11">Cell wall biogenesis; peptidoglycan biosynthesis.</text>
</comment>
<organism evidence="15 16">
    <name type="scientific">Acetobacteroides hydrogenigenes</name>
    <dbReference type="NCBI Taxonomy" id="979970"/>
    <lineage>
        <taxon>Bacteria</taxon>
        <taxon>Pseudomonadati</taxon>
        <taxon>Bacteroidota</taxon>
        <taxon>Bacteroidia</taxon>
        <taxon>Bacteroidales</taxon>
        <taxon>Rikenellaceae</taxon>
        <taxon>Acetobacteroides</taxon>
    </lineage>
</organism>
<dbReference type="SUPFAM" id="SSF53623">
    <property type="entry name" value="MurD-like peptide ligases, catalytic domain"/>
    <property type="match status" value="1"/>
</dbReference>
<dbReference type="HAMAP" id="MF_02019">
    <property type="entry name" value="MurF"/>
    <property type="match status" value="1"/>
</dbReference>
<dbReference type="GO" id="GO:0008360">
    <property type="term" value="P:regulation of cell shape"/>
    <property type="evidence" value="ECO:0007669"/>
    <property type="project" value="UniProtKB-KW"/>
</dbReference>
<dbReference type="RefSeq" id="WP_131838646.1">
    <property type="nucleotide sequence ID" value="NZ_SLWB01000004.1"/>
</dbReference>
<keyword evidence="9 10" id="KW-0961">Cell wall biogenesis/degradation</keyword>
<keyword evidence="7 10" id="KW-0573">Peptidoglycan synthesis</keyword>
<proteinExistence type="inferred from homology"/>
<dbReference type="InterPro" id="IPR013221">
    <property type="entry name" value="Mur_ligase_cen"/>
</dbReference>
<dbReference type="InterPro" id="IPR036565">
    <property type="entry name" value="Mur-like_cat_sf"/>
</dbReference>
<evidence type="ECO:0000259" key="12">
    <source>
        <dbReference type="Pfam" id="PF01225"/>
    </source>
</evidence>
<dbReference type="GO" id="GO:0008766">
    <property type="term" value="F:UDP-N-acetylmuramoylalanyl-D-glutamyl-2,6-diaminopimelate-D-alanyl-D-alanine ligase activity"/>
    <property type="evidence" value="ECO:0007669"/>
    <property type="project" value="RHEA"/>
</dbReference>
<keyword evidence="4 10" id="KW-0547">Nucleotide-binding</keyword>
<dbReference type="InterPro" id="IPR004101">
    <property type="entry name" value="Mur_ligase_C"/>
</dbReference>
<keyword evidence="16" id="KW-1185">Reference proteome</keyword>
<comment type="subcellular location">
    <subcellularLocation>
        <location evidence="10 11">Cytoplasm</location>
    </subcellularLocation>
</comment>
<evidence type="ECO:0000256" key="2">
    <source>
        <dbReference type="ARBA" id="ARBA00022598"/>
    </source>
</evidence>
<evidence type="ECO:0000259" key="13">
    <source>
        <dbReference type="Pfam" id="PF02875"/>
    </source>
</evidence>
<keyword evidence="8 10" id="KW-0131">Cell cycle</keyword>
<dbReference type="Gene3D" id="3.90.190.20">
    <property type="entry name" value="Mur ligase, C-terminal domain"/>
    <property type="match status" value="1"/>
</dbReference>
<comment type="function">
    <text evidence="10 11">Involved in cell wall formation. Catalyzes the final step in the synthesis of UDP-N-acetylmuramoyl-pentapeptide, the precursor of murein.</text>
</comment>
<dbReference type="EC" id="6.3.2.10" evidence="10 11"/>
<feature type="domain" description="Mur ligase central" evidence="14">
    <location>
        <begin position="96"/>
        <end position="282"/>
    </location>
</feature>
<dbReference type="AlphaFoldDB" id="A0A4R2ETJ0"/>
<sequence length="433" mass="47055">MDALDIIFQQYTKNPKVTTDTRGIAPGDIFFALKGANFDGNAFAGRALELGAALTVVDDKSIKGDRIVYVENSLLALQELARMYRRTLNIPFIGLTGTNGKTTTKELIVAVLSSKYKVAATKGNLNNQIGVPLTILSIPFDAQVAVIEMGANHPLDIDELTSIAMPDFGLITNVGKAHFEGFGSFEGVKKTKGELYDFVKKKNGKIFINSANSHLVQMAQEREITNTISYGLGEMGAEILQKDLDHPFLRLNLSKGILDGIMLETRLVGDYNADNVLAAVTIGLHFDVPVESIRASLLAYTPTNNRSQLMRTENNLVIVDCYNANPTSMEAAISNFTKFNVGHKVAILGDMLELGDASAVEHAKVIDLAQKMGVDEVMLVGQEFVSVSKNVGAILFMTSEELAEYLRVNPIVNSLVLVKGSRGIKLENVLSLL</sequence>
<comment type="catalytic activity">
    <reaction evidence="10 11">
        <text>D-alanyl-D-alanine + UDP-N-acetyl-alpha-D-muramoyl-L-alanyl-gamma-D-glutamyl-meso-2,6-diaminopimelate + ATP = UDP-N-acetyl-alpha-D-muramoyl-L-alanyl-gamma-D-glutamyl-meso-2,6-diaminopimeloyl-D-alanyl-D-alanine + ADP + phosphate + H(+)</text>
        <dbReference type="Rhea" id="RHEA:28374"/>
        <dbReference type="ChEBI" id="CHEBI:15378"/>
        <dbReference type="ChEBI" id="CHEBI:30616"/>
        <dbReference type="ChEBI" id="CHEBI:43474"/>
        <dbReference type="ChEBI" id="CHEBI:57822"/>
        <dbReference type="ChEBI" id="CHEBI:61386"/>
        <dbReference type="ChEBI" id="CHEBI:83905"/>
        <dbReference type="ChEBI" id="CHEBI:456216"/>
        <dbReference type="EC" id="6.3.2.10"/>
    </reaction>
</comment>
<dbReference type="NCBIfam" id="TIGR01143">
    <property type="entry name" value="murF"/>
    <property type="match status" value="1"/>
</dbReference>
<evidence type="ECO:0000256" key="5">
    <source>
        <dbReference type="ARBA" id="ARBA00022840"/>
    </source>
</evidence>
<dbReference type="InterPro" id="IPR035911">
    <property type="entry name" value="MurE/MurF_N"/>
</dbReference>
<name>A0A4R2ETJ0_9BACT</name>
<evidence type="ECO:0000256" key="3">
    <source>
        <dbReference type="ARBA" id="ARBA00022618"/>
    </source>
</evidence>
<dbReference type="InterPro" id="IPR036615">
    <property type="entry name" value="Mur_ligase_C_dom_sf"/>
</dbReference>
<evidence type="ECO:0000313" key="16">
    <source>
        <dbReference type="Proteomes" id="UP000294830"/>
    </source>
</evidence>
<evidence type="ECO:0000256" key="6">
    <source>
        <dbReference type="ARBA" id="ARBA00022960"/>
    </source>
</evidence>
<evidence type="ECO:0000256" key="7">
    <source>
        <dbReference type="ARBA" id="ARBA00022984"/>
    </source>
</evidence>
<dbReference type="InterPro" id="IPR000713">
    <property type="entry name" value="Mur_ligase_N"/>
</dbReference>
<keyword evidence="5 10" id="KW-0067">ATP-binding</keyword>
<evidence type="ECO:0000256" key="4">
    <source>
        <dbReference type="ARBA" id="ARBA00022741"/>
    </source>
</evidence>
<dbReference type="SUPFAM" id="SSF63418">
    <property type="entry name" value="MurE/MurF N-terminal domain"/>
    <property type="match status" value="1"/>
</dbReference>
<comment type="similarity">
    <text evidence="10">Belongs to the MurCDEF family. MurF subfamily.</text>
</comment>
<dbReference type="SUPFAM" id="SSF53244">
    <property type="entry name" value="MurD-like peptide ligases, peptide-binding domain"/>
    <property type="match status" value="1"/>
</dbReference>
<evidence type="ECO:0000313" key="15">
    <source>
        <dbReference type="EMBL" id="TCN70084.1"/>
    </source>
</evidence>
<evidence type="ECO:0000256" key="1">
    <source>
        <dbReference type="ARBA" id="ARBA00022490"/>
    </source>
</evidence>
<dbReference type="Pfam" id="PF01225">
    <property type="entry name" value="Mur_ligase"/>
    <property type="match status" value="1"/>
</dbReference>
<dbReference type="Pfam" id="PF02875">
    <property type="entry name" value="Mur_ligase_C"/>
    <property type="match status" value="1"/>
</dbReference>
<accession>A0A4R2ETJ0</accession>
<dbReference type="PANTHER" id="PTHR43024">
    <property type="entry name" value="UDP-N-ACETYLMURAMOYL-TRIPEPTIDE--D-ALANYL-D-ALANINE LIGASE"/>
    <property type="match status" value="1"/>
</dbReference>
<dbReference type="InterPro" id="IPR051046">
    <property type="entry name" value="MurCDEF_CellWall_CoF430Synth"/>
</dbReference>
<dbReference type="OrthoDB" id="9801978at2"/>
<feature type="binding site" evidence="10">
    <location>
        <begin position="97"/>
        <end position="103"/>
    </location>
    <ligand>
        <name>ATP</name>
        <dbReference type="ChEBI" id="CHEBI:30616"/>
    </ligand>
</feature>
<dbReference type="Gene3D" id="3.40.1390.10">
    <property type="entry name" value="MurE/MurF, N-terminal domain"/>
    <property type="match status" value="1"/>
</dbReference>
<reference evidence="15 16" key="1">
    <citation type="submission" date="2019-03" db="EMBL/GenBank/DDBJ databases">
        <title>Genomic Encyclopedia of Archaeal and Bacterial Type Strains, Phase II (KMG-II): from individual species to whole genera.</title>
        <authorList>
            <person name="Goeker M."/>
        </authorList>
    </citation>
    <scope>NUCLEOTIDE SEQUENCE [LARGE SCALE GENOMIC DNA]</scope>
    <source>
        <strain evidence="15 16">RL-C</strain>
    </source>
</reference>
<evidence type="ECO:0000256" key="11">
    <source>
        <dbReference type="RuleBase" id="RU004136"/>
    </source>
</evidence>
<keyword evidence="3 10" id="KW-0132">Cell division</keyword>
<dbReference type="UniPathway" id="UPA00219"/>